<dbReference type="OrthoDB" id="9803101at2"/>
<dbReference type="SUPFAM" id="SSF55298">
    <property type="entry name" value="YjgF-like"/>
    <property type="match status" value="1"/>
</dbReference>
<reference evidence="1 2" key="1">
    <citation type="journal article" date="2013" name="Int. J. Syst. Evol. Microbiol.">
        <title>Marinicauda pacifica gen. nov., sp. nov., a prosthecate alphaproteobacterium of the family Hyphomonadaceae isolated from deep seawater.</title>
        <authorList>
            <person name="Zhang X.Y."/>
            <person name="Li G.W."/>
            <person name="Wang C.S."/>
            <person name="Zhang Y.J."/>
            <person name="Xu X.W."/>
            <person name="Li H."/>
            <person name="Liu A."/>
            <person name="Liu C."/>
            <person name="Xie B.B."/>
            <person name="Qin Q.L."/>
            <person name="Xu Z."/>
            <person name="Chen X.L."/>
            <person name="Zhou B.C."/>
            <person name="Zhang Y.Z."/>
        </authorList>
    </citation>
    <scope>NUCLEOTIDE SEQUENCE [LARGE SCALE GENOMIC DNA]</scope>
    <source>
        <strain evidence="1 2">P-1 km-3</strain>
    </source>
</reference>
<organism evidence="1 2">
    <name type="scientific">Marinicauda pacifica</name>
    <dbReference type="NCBI Taxonomy" id="1133559"/>
    <lineage>
        <taxon>Bacteria</taxon>
        <taxon>Pseudomonadati</taxon>
        <taxon>Pseudomonadota</taxon>
        <taxon>Alphaproteobacteria</taxon>
        <taxon>Maricaulales</taxon>
        <taxon>Maricaulaceae</taxon>
        <taxon>Marinicauda</taxon>
    </lineage>
</organism>
<dbReference type="Gene3D" id="3.30.1330.40">
    <property type="entry name" value="RutC-like"/>
    <property type="match status" value="1"/>
</dbReference>
<dbReference type="Pfam" id="PF01042">
    <property type="entry name" value="Ribonuc_L-PSP"/>
    <property type="match status" value="1"/>
</dbReference>
<dbReference type="PANTHER" id="PTHR43857:SF1">
    <property type="entry name" value="YJGH FAMILY PROTEIN"/>
    <property type="match status" value="1"/>
</dbReference>
<dbReference type="EMBL" id="SRXV01000005">
    <property type="protein sequence ID" value="TGY91757.1"/>
    <property type="molecule type" value="Genomic_DNA"/>
</dbReference>
<sequence length="134" mass="13960">MRRIPSGAPWEDRVGYCRAVVHGDQVWVAGTVSVGRTGHVHAPGDVGAQAERCLEIIADALTQAGTDTAHVVRTRIFVTDMNAQTQAAVGAAHLAVFGAHRPASTMIGVAALAAPDYLVEIEADAVLPTRVPSA</sequence>
<evidence type="ECO:0000313" key="1">
    <source>
        <dbReference type="EMBL" id="TGY91757.1"/>
    </source>
</evidence>
<accession>A0A4S2H7H2</accession>
<protein>
    <submittedName>
        <fullName evidence="1">RidA family protein</fullName>
    </submittedName>
</protein>
<dbReference type="Proteomes" id="UP000305451">
    <property type="component" value="Unassembled WGS sequence"/>
</dbReference>
<evidence type="ECO:0000313" key="2">
    <source>
        <dbReference type="Proteomes" id="UP000305451"/>
    </source>
</evidence>
<dbReference type="AlphaFoldDB" id="A0A4S2H7H2"/>
<gene>
    <name evidence="1" type="ORF">E5162_13905</name>
</gene>
<proteinExistence type="predicted"/>
<dbReference type="CDD" id="cd06154">
    <property type="entry name" value="YjgF_YER057c_UK114_like_6"/>
    <property type="match status" value="1"/>
</dbReference>
<dbReference type="PANTHER" id="PTHR43857">
    <property type="entry name" value="BLR7761 PROTEIN"/>
    <property type="match status" value="1"/>
</dbReference>
<name>A0A4S2H7H2_9PROT</name>
<dbReference type="InterPro" id="IPR035959">
    <property type="entry name" value="RutC-like_sf"/>
</dbReference>
<comment type="caution">
    <text evidence="1">The sequence shown here is derived from an EMBL/GenBank/DDBJ whole genome shotgun (WGS) entry which is preliminary data.</text>
</comment>
<dbReference type="InterPro" id="IPR006175">
    <property type="entry name" value="YjgF/YER057c/UK114"/>
</dbReference>
<keyword evidence="2" id="KW-1185">Reference proteome</keyword>